<evidence type="ECO:0000313" key="2">
    <source>
        <dbReference type="WBParaSite" id="ES5_v2.g28717.t1"/>
    </source>
</evidence>
<dbReference type="Proteomes" id="UP000887579">
    <property type="component" value="Unplaced"/>
</dbReference>
<proteinExistence type="predicted"/>
<accession>A0AC34GGB2</accession>
<evidence type="ECO:0000313" key="1">
    <source>
        <dbReference type="Proteomes" id="UP000887579"/>
    </source>
</evidence>
<name>A0AC34GGB2_9BILA</name>
<protein>
    <submittedName>
        <fullName evidence="2">Uncharacterized protein</fullName>
    </submittedName>
</protein>
<organism evidence="1 2">
    <name type="scientific">Panagrolaimus sp. ES5</name>
    <dbReference type="NCBI Taxonomy" id="591445"/>
    <lineage>
        <taxon>Eukaryota</taxon>
        <taxon>Metazoa</taxon>
        <taxon>Ecdysozoa</taxon>
        <taxon>Nematoda</taxon>
        <taxon>Chromadorea</taxon>
        <taxon>Rhabditida</taxon>
        <taxon>Tylenchina</taxon>
        <taxon>Panagrolaimomorpha</taxon>
        <taxon>Panagrolaimoidea</taxon>
        <taxon>Panagrolaimidae</taxon>
        <taxon>Panagrolaimus</taxon>
    </lineage>
</organism>
<sequence>MAVEVEGVVEVELEMSMVEYQMKLIYMENILKEEIKKLDLDTNMDIEMLLKKGKILKAVLKKSDDMIKMAEKDKDEPEFKPLGGIKNHCVESGRFHMEIPKICDGEKACTVIGNESTTGCTIFY</sequence>
<reference evidence="2" key="1">
    <citation type="submission" date="2022-11" db="UniProtKB">
        <authorList>
            <consortium name="WormBaseParasite"/>
        </authorList>
    </citation>
    <scope>IDENTIFICATION</scope>
</reference>
<dbReference type="WBParaSite" id="ES5_v2.g28717.t1">
    <property type="protein sequence ID" value="ES5_v2.g28717.t1"/>
    <property type="gene ID" value="ES5_v2.g28717"/>
</dbReference>